<dbReference type="GO" id="GO:0005634">
    <property type="term" value="C:nucleus"/>
    <property type="evidence" value="ECO:0007669"/>
    <property type="project" value="UniProtKB-SubCell"/>
</dbReference>
<evidence type="ECO:0000256" key="6">
    <source>
        <dbReference type="SAM" id="Coils"/>
    </source>
</evidence>
<organism evidence="9 10">
    <name type="scientific">Temnothorax longispinosus</name>
    <dbReference type="NCBI Taxonomy" id="300112"/>
    <lineage>
        <taxon>Eukaryota</taxon>
        <taxon>Metazoa</taxon>
        <taxon>Ecdysozoa</taxon>
        <taxon>Arthropoda</taxon>
        <taxon>Hexapoda</taxon>
        <taxon>Insecta</taxon>
        <taxon>Pterygota</taxon>
        <taxon>Neoptera</taxon>
        <taxon>Endopterygota</taxon>
        <taxon>Hymenoptera</taxon>
        <taxon>Apocrita</taxon>
        <taxon>Aculeata</taxon>
        <taxon>Formicoidea</taxon>
        <taxon>Formicidae</taxon>
        <taxon>Myrmicinae</taxon>
        <taxon>Temnothorax</taxon>
    </lineage>
</organism>
<dbReference type="EMBL" id="QBLH01003868">
    <property type="protein sequence ID" value="TGZ32391.1"/>
    <property type="molecule type" value="Genomic_DNA"/>
</dbReference>
<evidence type="ECO:0000256" key="3">
    <source>
        <dbReference type="ARBA" id="ARBA00023125"/>
    </source>
</evidence>
<feature type="coiled-coil region" evidence="6">
    <location>
        <begin position="191"/>
        <end position="218"/>
    </location>
</feature>
<gene>
    <name evidence="9" type="ORF">DBV15_06824</name>
</gene>
<dbReference type="PANTHER" id="PTHR10015:SF465">
    <property type="entry name" value="HSF-TYPE DNA-BINDING DOMAIN-CONTAINING PROTEIN"/>
    <property type="match status" value="1"/>
</dbReference>
<feature type="region of interest" description="Disordered" evidence="7">
    <location>
        <begin position="147"/>
        <end position="179"/>
    </location>
</feature>
<evidence type="ECO:0000256" key="7">
    <source>
        <dbReference type="SAM" id="MobiDB-lite"/>
    </source>
</evidence>
<evidence type="ECO:0000256" key="1">
    <source>
        <dbReference type="ARBA" id="ARBA00004123"/>
    </source>
</evidence>
<dbReference type="Gene3D" id="1.10.10.10">
    <property type="entry name" value="Winged helix-like DNA-binding domain superfamily/Winged helix DNA-binding domain"/>
    <property type="match status" value="1"/>
</dbReference>
<dbReference type="GO" id="GO:0043565">
    <property type="term" value="F:sequence-specific DNA binding"/>
    <property type="evidence" value="ECO:0007669"/>
    <property type="project" value="InterPro"/>
</dbReference>
<dbReference type="SMART" id="SM00415">
    <property type="entry name" value="HSF"/>
    <property type="match status" value="1"/>
</dbReference>
<proteinExistence type="inferred from homology"/>
<evidence type="ECO:0000313" key="9">
    <source>
        <dbReference type="EMBL" id="TGZ32391.1"/>
    </source>
</evidence>
<dbReference type="GO" id="GO:0003700">
    <property type="term" value="F:DNA-binding transcription factor activity"/>
    <property type="evidence" value="ECO:0007669"/>
    <property type="project" value="InterPro"/>
</dbReference>
<sequence>MTIKISNILVVKCTAYSITVYTTKLTMTAARMYEDCVLQSMRFPQKLWRIVNECETGAIRWGANGNTILLDYNRFQAEYLDARRPIFKTSNITSFIRQLNLYGFRKVTCHGRDPVCTSCNPHVHEFLHENFRADRMDLLAEVCRKSGGGKGRCTQHEKEAKGAEENSRPEEKSRSEENHLSRLKLCQLALTKTLEQIIQEYRREHEEEKKLITTKNNALKRIRNAQEDTVPVLYEIEFSNVPNRKLTIERNVKYSPFVPIKTDTSSERKMISLPWRSATMDKRSSHLNVQNTQ</sequence>
<dbReference type="InterPro" id="IPR000232">
    <property type="entry name" value="HSF_DNA-bd"/>
</dbReference>
<feature type="compositionally biased region" description="Basic and acidic residues" evidence="7">
    <location>
        <begin position="154"/>
        <end position="179"/>
    </location>
</feature>
<evidence type="ECO:0000313" key="10">
    <source>
        <dbReference type="Proteomes" id="UP000310200"/>
    </source>
</evidence>
<dbReference type="AlphaFoldDB" id="A0A4S2JAH6"/>
<dbReference type="Proteomes" id="UP000310200">
    <property type="component" value="Unassembled WGS sequence"/>
</dbReference>
<comment type="subcellular location">
    <subcellularLocation>
        <location evidence="1">Nucleus</location>
    </subcellularLocation>
</comment>
<evidence type="ECO:0000256" key="4">
    <source>
        <dbReference type="ARBA" id="ARBA00023242"/>
    </source>
</evidence>
<keyword evidence="9" id="KW-0346">Stress response</keyword>
<comment type="caution">
    <text evidence="9">The sequence shown here is derived from an EMBL/GenBank/DDBJ whole genome shotgun (WGS) entry which is preliminary data.</text>
</comment>
<feature type="domain" description="HSF-type DNA-binding" evidence="8">
    <location>
        <begin position="39"/>
        <end position="145"/>
    </location>
</feature>
<name>A0A4S2JAH6_9HYME</name>
<evidence type="ECO:0000256" key="5">
    <source>
        <dbReference type="RuleBase" id="RU004020"/>
    </source>
</evidence>
<protein>
    <submittedName>
        <fullName evidence="9">Heat shock factor protein 5</fullName>
    </submittedName>
</protein>
<dbReference type="InterPro" id="IPR036390">
    <property type="entry name" value="WH_DNA-bd_sf"/>
</dbReference>
<comment type="similarity">
    <text evidence="2 5">Belongs to the HSF family.</text>
</comment>
<accession>A0A4S2JAH6</accession>
<keyword evidence="6" id="KW-0175">Coiled coil</keyword>
<keyword evidence="4" id="KW-0539">Nucleus</keyword>
<keyword evidence="10" id="KW-1185">Reference proteome</keyword>
<dbReference type="SUPFAM" id="SSF46785">
    <property type="entry name" value="Winged helix' DNA-binding domain"/>
    <property type="match status" value="1"/>
</dbReference>
<dbReference type="PANTHER" id="PTHR10015">
    <property type="entry name" value="HEAT SHOCK TRANSCRIPTION FACTOR"/>
    <property type="match status" value="1"/>
</dbReference>
<evidence type="ECO:0000259" key="8">
    <source>
        <dbReference type="SMART" id="SM00415"/>
    </source>
</evidence>
<reference evidence="9 10" key="1">
    <citation type="journal article" date="2019" name="Philos. Trans. R. Soc. Lond., B, Biol. Sci.">
        <title>Ant behaviour and brain gene expression of defending hosts depend on the ecological success of the intruding social parasite.</title>
        <authorList>
            <person name="Kaur R."/>
            <person name="Stoldt M."/>
            <person name="Jongepier E."/>
            <person name="Feldmeyer B."/>
            <person name="Menzel F."/>
            <person name="Bornberg-Bauer E."/>
            <person name="Foitzik S."/>
        </authorList>
    </citation>
    <scope>NUCLEOTIDE SEQUENCE [LARGE SCALE GENOMIC DNA]</scope>
    <source>
        <tissue evidence="9">Whole body</tissue>
    </source>
</reference>
<dbReference type="STRING" id="300112.A0A4S2JAH6"/>
<dbReference type="InterPro" id="IPR036388">
    <property type="entry name" value="WH-like_DNA-bd_sf"/>
</dbReference>
<dbReference type="Pfam" id="PF00447">
    <property type="entry name" value="HSF_DNA-bind"/>
    <property type="match status" value="1"/>
</dbReference>
<evidence type="ECO:0000256" key="2">
    <source>
        <dbReference type="ARBA" id="ARBA00006403"/>
    </source>
</evidence>
<keyword evidence="3" id="KW-0238">DNA-binding</keyword>